<dbReference type="FunFam" id="1.20.1690.10:FF:000003">
    <property type="entry name" value="V-type proton ATPase subunit"/>
    <property type="match status" value="1"/>
</dbReference>
<dbReference type="PROSITE" id="PS00125">
    <property type="entry name" value="SER_THR_PHOSPHATASE"/>
    <property type="match status" value="1"/>
</dbReference>
<proteinExistence type="inferred from homology"/>
<feature type="chain" id="PRO_5034181981" description="Serine/threonine-protein phosphatase" evidence="15">
    <location>
        <begin position="24"/>
        <end position="1869"/>
    </location>
</feature>
<evidence type="ECO:0000256" key="11">
    <source>
        <dbReference type="ARBA" id="ARBA00029458"/>
    </source>
</evidence>
<keyword evidence="6 13" id="KW-0378">Hydrolase</keyword>
<keyword evidence="3" id="KW-0813">Transport</keyword>
<comment type="cofactor">
    <cofactor evidence="1">
        <name>Mn(2+)</name>
        <dbReference type="ChEBI" id="CHEBI:29035"/>
    </cofactor>
</comment>
<dbReference type="InterPro" id="IPR003610">
    <property type="entry name" value="CBM5/12"/>
</dbReference>
<keyword evidence="7" id="KW-0904">Protein phosphatase</keyword>
<feature type="domain" description="GH18" evidence="17">
    <location>
        <begin position="37"/>
        <end position="449"/>
    </location>
</feature>
<dbReference type="SMART" id="SM00156">
    <property type="entry name" value="PP2Ac"/>
    <property type="match status" value="1"/>
</dbReference>
<dbReference type="SUPFAM" id="SSF56300">
    <property type="entry name" value="Metallo-dependent phosphatases"/>
    <property type="match status" value="1"/>
</dbReference>
<dbReference type="EC" id="3.1.3.16" evidence="13"/>
<dbReference type="GO" id="GO:0046872">
    <property type="term" value="F:metal ion binding"/>
    <property type="evidence" value="ECO:0007669"/>
    <property type="project" value="UniProtKB-KW"/>
</dbReference>
<dbReference type="Pfam" id="PF16891">
    <property type="entry name" value="STPPase_N"/>
    <property type="match status" value="1"/>
</dbReference>
<dbReference type="EMBL" id="JAEPRE010000003">
    <property type="protein sequence ID" value="KAG2237743.1"/>
    <property type="molecule type" value="Genomic_DNA"/>
</dbReference>
<reference evidence="18" key="1">
    <citation type="submission" date="2021-01" db="EMBL/GenBank/DDBJ databases">
        <title>Metabolic potential, ecology and presence of endohyphal bacteria is reflected in genomic diversity of Mucoromycotina.</title>
        <authorList>
            <person name="Muszewska A."/>
            <person name="Okrasinska A."/>
            <person name="Steczkiewicz K."/>
            <person name="Drgas O."/>
            <person name="Orlowska M."/>
            <person name="Perlinska-Lenart U."/>
            <person name="Aleksandrzak-Piekarczyk T."/>
            <person name="Szatraj K."/>
            <person name="Zielenkiewicz U."/>
            <person name="Pilsyk S."/>
            <person name="Malc E."/>
            <person name="Mieczkowski P."/>
            <person name="Kruszewska J.S."/>
            <person name="Biernat P."/>
            <person name="Pawlowska J."/>
        </authorList>
    </citation>
    <scope>NUCLEOTIDE SEQUENCE</scope>
    <source>
        <strain evidence="18">WA0000018081</strain>
    </source>
</reference>
<comment type="caution">
    <text evidence="18">The sequence shown here is derived from an EMBL/GenBank/DDBJ whole genome shotgun (WGS) entry which is preliminary data.</text>
</comment>
<evidence type="ECO:0000256" key="10">
    <source>
        <dbReference type="ARBA" id="ARBA00023277"/>
    </source>
</evidence>
<organism evidence="18 19">
    <name type="scientific">Thamnidium elegans</name>
    <dbReference type="NCBI Taxonomy" id="101142"/>
    <lineage>
        <taxon>Eukaryota</taxon>
        <taxon>Fungi</taxon>
        <taxon>Fungi incertae sedis</taxon>
        <taxon>Mucoromycota</taxon>
        <taxon>Mucoromycotina</taxon>
        <taxon>Mucoromycetes</taxon>
        <taxon>Mucorales</taxon>
        <taxon>Mucorineae</taxon>
        <taxon>Mucoraceae</taxon>
        <taxon>Thamnidium</taxon>
    </lineage>
</organism>
<keyword evidence="4" id="KW-0479">Metal-binding</keyword>
<dbReference type="InterPro" id="IPR036079">
    <property type="entry name" value="ATPase_csu/dsu_sf"/>
</dbReference>
<dbReference type="Proteomes" id="UP000613177">
    <property type="component" value="Unassembled WGS sequence"/>
</dbReference>
<dbReference type="InterPro" id="IPR016727">
    <property type="entry name" value="ATPase_V0-cplx_dsu"/>
</dbReference>
<dbReference type="PANTHER" id="PTHR11028">
    <property type="entry name" value="VACUOLAR ATP SYNTHASE SUBUNIT AC39"/>
    <property type="match status" value="1"/>
</dbReference>
<feature type="region of interest" description="Disordered" evidence="14">
    <location>
        <begin position="1793"/>
        <end position="1823"/>
    </location>
</feature>
<dbReference type="InterPro" id="IPR000210">
    <property type="entry name" value="BTB/POZ_dom"/>
</dbReference>
<evidence type="ECO:0000313" key="19">
    <source>
        <dbReference type="Proteomes" id="UP000613177"/>
    </source>
</evidence>
<evidence type="ECO:0000256" key="6">
    <source>
        <dbReference type="ARBA" id="ARBA00022801"/>
    </source>
</evidence>
<keyword evidence="15" id="KW-0732">Signal</keyword>
<dbReference type="SMART" id="SM00225">
    <property type="entry name" value="BTB"/>
    <property type="match status" value="1"/>
</dbReference>
<feature type="region of interest" description="Disordered" evidence="14">
    <location>
        <begin position="1713"/>
        <end position="1733"/>
    </location>
</feature>
<dbReference type="InterPro" id="IPR011333">
    <property type="entry name" value="SKP1/BTB/POZ_sf"/>
</dbReference>
<dbReference type="Gene3D" id="2.10.10.20">
    <property type="entry name" value="Carbohydrate-binding module superfamily 5/12"/>
    <property type="match status" value="1"/>
</dbReference>
<dbReference type="Gene3D" id="1.10.132.50">
    <property type="entry name" value="ATP synthase (C/AC39) subunit, domain 3"/>
    <property type="match status" value="1"/>
</dbReference>
<dbReference type="Pfam" id="PF01992">
    <property type="entry name" value="vATP-synt_AC39"/>
    <property type="match status" value="1"/>
</dbReference>
<dbReference type="InterPro" id="IPR004843">
    <property type="entry name" value="Calcineurin-like_PHP"/>
</dbReference>
<dbReference type="GO" id="GO:0046961">
    <property type="term" value="F:proton-transporting ATPase activity, rotational mechanism"/>
    <property type="evidence" value="ECO:0007669"/>
    <property type="project" value="InterPro"/>
</dbReference>
<evidence type="ECO:0000256" key="8">
    <source>
        <dbReference type="ARBA" id="ARBA00023065"/>
    </source>
</evidence>
<dbReference type="PROSITE" id="PS51910">
    <property type="entry name" value="GH18_2"/>
    <property type="match status" value="1"/>
</dbReference>
<evidence type="ECO:0000256" key="7">
    <source>
        <dbReference type="ARBA" id="ARBA00022912"/>
    </source>
</evidence>
<dbReference type="SMART" id="SM00495">
    <property type="entry name" value="ChtBD3"/>
    <property type="match status" value="1"/>
</dbReference>
<dbReference type="Gene3D" id="3.10.50.10">
    <property type="match status" value="1"/>
</dbReference>
<comment type="similarity">
    <text evidence="11">Belongs to the PPP phosphatase family. PP-Z subfamily.</text>
</comment>
<dbReference type="InterPro" id="IPR006186">
    <property type="entry name" value="Ser/Thr-sp_prot-phosphatase"/>
</dbReference>
<dbReference type="Pfam" id="PF00149">
    <property type="entry name" value="Metallophos"/>
    <property type="match status" value="1"/>
</dbReference>
<accession>A0A8H7W2Q1</accession>
<dbReference type="Gene3D" id="3.60.21.10">
    <property type="match status" value="1"/>
</dbReference>
<feature type="compositionally biased region" description="Low complexity" evidence="14">
    <location>
        <begin position="1797"/>
        <end position="1807"/>
    </location>
</feature>
<dbReference type="GO" id="GO:0004553">
    <property type="term" value="F:hydrolase activity, hydrolyzing O-glycosyl compounds"/>
    <property type="evidence" value="ECO:0007669"/>
    <property type="project" value="InterPro"/>
</dbReference>
<dbReference type="InterPro" id="IPR017853">
    <property type="entry name" value="GH"/>
</dbReference>
<dbReference type="InterPro" id="IPR044911">
    <property type="entry name" value="V-type_ATPase_csu/dsu_dom_3"/>
</dbReference>
<dbReference type="InterPro" id="IPR011583">
    <property type="entry name" value="Chitinase_II/V-like_cat"/>
</dbReference>
<keyword evidence="10" id="KW-0119">Carbohydrate metabolism</keyword>
<feature type="region of interest" description="Disordered" evidence="14">
    <location>
        <begin position="1238"/>
        <end position="1309"/>
    </location>
</feature>
<dbReference type="GO" id="GO:0005975">
    <property type="term" value="P:carbohydrate metabolic process"/>
    <property type="evidence" value="ECO:0007669"/>
    <property type="project" value="InterPro"/>
</dbReference>
<dbReference type="Gene3D" id="3.30.710.10">
    <property type="entry name" value="Potassium Channel Kv1.1, Chain A"/>
    <property type="match status" value="1"/>
</dbReference>
<keyword evidence="8" id="KW-0406">Ion transport</keyword>
<dbReference type="SUPFAM" id="SSF51055">
    <property type="entry name" value="Carbohydrate binding domain"/>
    <property type="match status" value="1"/>
</dbReference>
<dbReference type="Pfam" id="PF00651">
    <property type="entry name" value="BTB"/>
    <property type="match status" value="1"/>
</dbReference>
<comment type="function">
    <text evidence="12">Subunit of the V0 complex of vacuolar(H+)-ATPase (V-ATPase), a multisubunit enzyme composed of a peripheral complex (V1) that hydrolyzes ATP and a membrane integral complex (V0) that translocates protons. V-ATPase is responsible for acidifying and maintaining the pH of intracellular compartments. This subunit is a non-integral membrane component of the membrane pore domain and is required for proper assembly of the V0 sector. Might be involved in the regulated assembly of V1 subunits onto the membrane sector or alternatively may prevent the passage of protons through V0 pores.</text>
</comment>
<dbReference type="SUPFAM" id="SSF54556">
    <property type="entry name" value="Chitinase insertion domain"/>
    <property type="match status" value="1"/>
</dbReference>
<evidence type="ECO:0000259" key="17">
    <source>
        <dbReference type="PROSITE" id="PS51910"/>
    </source>
</evidence>
<evidence type="ECO:0000259" key="16">
    <source>
        <dbReference type="PROSITE" id="PS50097"/>
    </source>
</evidence>
<dbReference type="SMART" id="SM00636">
    <property type="entry name" value="Glyco_18"/>
    <property type="match status" value="1"/>
</dbReference>
<evidence type="ECO:0000256" key="14">
    <source>
        <dbReference type="SAM" id="MobiDB-lite"/>
    </source>
</evidence>
<sequence length="1869" mass="210936">MRFGSILFAAATATLCFLQGAVASPVSLEARAPSTDKVLIGYFPNWLYGRYTPSMIDFAKYTHVYYAFAIQNSPTTPIWQDNGIFDTYVQYGFPKLVELAHAAGTKVLVSVGGWSGSTHFSPMAASASNRASFIKWNVDFIKQWNTDGVDIDWEYPTGKGPGCNIIADDDVANLQVLIKELRASLTSNFPNNYKEISMAVHIDPWGGPKPVSDGVAGFVPYMDRFHVMAFDVNGAWNSTSGPNAPFNNEPGFGYPLGFVQGIKSWMDAGVPANKIAGGIAFYGRAQTLTVTSDPTTQYNSAVSPAPPLGDSLDGPWQNQFCSSDISAASGVWRWTNMRSQGLLTSPTTAAAPWVRHYDNITQTPWLYNPTNKQFISYDDTVSLGVKADYAISKDLAGLFVWSIEQDNAGAQVSHDGKLYTAQWWSQGETPSADNAWGAWKTMASALIFNENDGFIDGILRGYYSGILNSTQYLNFSQCETLEDLRLQLGATDYGSLLQNEPSPIATSTIAEKLTQSLVEEFEYIRSSAVQPLSKFLDYITYQYMIDNVILIITGTLHERDTHELLDRCHPLGVFETMPALCVATTVAELYNTVLVETPLAPYFANCLSAHDLDELNIEIIRNTLYKAYLEDFYQFCEGMGGPTAEVMGDILRFEADRRSINITINSFGTELPKEDRKKLFPTIGRLYPDGNARLAIADEMDQVKATCEVFHEYRNFFDTTSTKTLEDKFFETEVFLNRQAFQQQFNYGVFYAYIKLKEQEIRNIVWIAECISQNQKDRINIKIDQMGNVHSKKHKHRPSVIRTDSTPDNEYSNTTATSINSILVSNGNNPIEISKPVSEYPFPNSLNSVSSPNNEDTIHSINQSSLSSENQLTATSMHSFGKNLDIDECISRLIEVGRTGKATKSICFKNSEIVAICKAVQEVFMSQPTLIELNPPVKIMGDIHGQYHDLIRLFDMGGYPPDSNYLLLGDYVDRGKQSLETILLLFCYKIKFPENFFLLRGNHECANVTRVYGFYDECKRRTNVKIWKTFIDVFNTLPIAGLVAGKIFCVHGGISPSLNAMDDIRTIIRPTDVPEFGLLNDLLWSDPSDTAIDWEDNERGVSYCFGKKIVNEFLSKFDLDLVCRAHMVVEDGYQFFNERTLVTVFSAPNYCGEFDNFGAIMTVNEELLCSFELLTPTEHPPIKIQQANKGGRRQRQPPYDGNGKFFRRLFSDATVNRRESTRRSQASTVQAMRLFTRGLEDSTPPPAPDHHRSRSTPKVTDHPWLTINTPYSEFGGPMQPKAYSSNSSNNSPQFNNNSNHDSNTHNGNSSKYDWRKHSLMLCRHILRRGLSDGIGSDIKVYVPTWEKTYNLHRLILDQNPYFKLLLQGPFQEAESNIVTLHFGDNPYITIESFQFVLEYLYGKIDDPLITQANVRQILATCSYFQLDVCDICVDYILKNLNHKNVVNYLIFADGLMVQGSERICDAIFTFLCREAYGMDRDVLVSLPLNWLQKVIESDAFWVPSAGYSEYERYHFIKQIIQARHEAYTISPSAFILTDLDTNPDCHILSRSIHYMHMTFEQLESIQNDTHPLTRQRLISEKVLREALWLQVKLRSKIESASESDTKLNMTISTVSNRPSDSETTITAETPNENEEEEEYDDCYEECEEESVEKKSLLGKYYLIPKDDTTTYTSESTSSSSVDKKKCSLHKSLAEEYSIYPPFRFSVEFADHSNDPQPHVPSGTDFKVPASNSNSENWSFSRYSDKRKVVKTWFKIYCPSRGPKHALTLFQSSPDNFSVLQSWGWRSTTLCAEEDENATTASSDSSSTPEKTENSPPPLLYTPQTSNQLHYLQSTYDLRTIKSALNNVQERKSSTSLGPSLRFTVVMGHV</sequence>
<keyword evidence="19" id="KW-1185">Reference proteome</keyword>
<evidence type="ECO:0000256" key="12">
    <source>
        <dbReference type="ARBA" id="ARBA00059115"/>
    </source>
</evidence>
<dbReference type="Gene3D" id="1.20.1690.10">
    <property type="entry name" value="V-type ATP synthase subunit C domain"/>
    <property type="match status" value="2"/>
</dbReference>
<evidence type="ECO:0000256" key="3">
    <source>
        <dbReference type="ARBA" id="ARBA00022448"/>
    </source>
</evidence>
<feature type="domain" description="BTB" evidence="16">
    <location>
        <begin position="1336"/>
        <end position="1401"/>
    </location>
</feature>
<dbReference type="InterPro" id="IPR036573">
    <property type="entry name" value="CBM_sf_5/12"/>
</dbReference>
<dbReference type="GO" id="GO:0030246">
    <property type="term" value="F:carbohydrate binding"/>
    <property type="evidence" value="ECO:0007669"/>
    <property type="project" value="InterPro"/>
</dbReference>
<evidence type="ECO:0000256" key="1">
    <source>
        <dbReference type="ARBA" id="ARBA00001936"/>
    </source>
</evidence>
<dbReference type="FunFam" id="3.60.21.10:FF:000006">
    <property type="entry name" value="Serine/threonine-protein phosphatase"/>
    <property type="match status" value="1"/>
</dbReference>
<dbReference type="GO" id="GO:0005576">
    <property type="term" value="C:extracellular region"/>
    <property type="evidence" value="ECO:0007669"/>
    <property type="project" value="InterPro"/>
</dbReference>
<protein>
    <recommendedName>
        <fullName evidence="13">Serine/threonine-protein phosphatase</fullName>
        <ecNumber evidence="13">3.1.3.16</ecNumber>
    </recommendedName>
</protein>
<dbReference type="SUPFAM" id="SSF103486">
    <property type="entry name" value="V-type ATP synthase subunit C"/>
    <property type="match status" value="1"/>
</dbReference>
<dbReference type="InterPro" id="IPR029070">
    <property type="entry name" value="Chitinase_insertion_sf"/>
</dbReference>
<comment type="catalytic activity">
    <reaction evidence="13">
        <text>O-phospho-L-threonyl-[protein] + H2O = L-threonyl-[protein] + phosphate</text>
        <dbReference type="Rhea" id="RHEA:47004"/>
        <dbReference type="Rhea" id="RHEA-COMP:11060"/>
        <dbReference type="Rhea" id="RHEA-COMP:11605"/>
        <dbReference type="ChEBI" id="CHEBI:15377"/>
        <dbReference type="ChEBI" id="CHEBI:30013"/>
        <dbReference type="ChEBI" id="CHEBI:43474"/>
        <dbReference type="ChEBI" id="CHEBI:61977"/>
        <dbReference type="EC" id="3.1.3.16"/>
    </reaction>
</comment>
<dbReference type="GO" id="GO:0033179">
    <property type="term" value="C:proton-transporting V-type ATPase, V0 domain"/>
    <property type="evidence" value="ECO:0007669"/>
    <property type="project" value="InterPro"/>
</dbReference>
<evidence type="ECO:0000256" key="9">
    <source>
        <dbReference type="ARBA" id="ARBA00023211"/>
    </source>
</evidence>
<dbReference type="GO" id="GO:0008061">
    <property type="term" value="F:chitin binding"/>
    <property type="evidence" value="ECO:0007669"/>
    <property type="project" value="InterPro"/>
</dbReference>
<feature type="region of interest" description="Disordered" evidence="14">
    <location>
        <begin position="1613"/>
        <end position="1638"/>
    </location>
</feature>
<evidence type="ECO:0000256" key="4">
    <source>
        <dbReference type="ARBA" id="ARBA00022723"/>
    </source>
</evidence>
<dbReference type="InterPro" id="IPR029052">
    <property type="entry name" value="Metallo-depent_PP-like"/>
</dbReference>
<evidence type="ECO:0000256" key="13">
    <source>
        <dbReference type="RuleBase" id="RU004273"/>
    </source>
</evidence>
<dbReference type="CDD" id="cd12215">
    <property type="entry name" value="ChiC_BD"/>
    <property type="match status" value="1"/>
</dbReference>
<dbReference type="SUPFAM" id="SSF51445">
    <property type="entry name" value="(Trans)glycosidases"/>
    <property type="match status" value="1"/>
</dbReference>
<dbReference type="SUPFAM" id="SSF54695">
    <property type="entry name" value="POZ domain"/>
    <property type="match status" value="1"/>
</dbReference>
<feature type="compositionally biased region" description="Low complexity" evidence="14">
    <location>
        <begin position="1284"/>
        <end position="1309"/>
    </location>
</feature>
<dbReference type="InterPro" id="IPR002843">
    <property type="entry name" value="ATPase_V0-cplx_csu/dsu"/>
</dbReference>
<feature type="compositionally biased region" description="Polar residues" evidence="14">
    <location>
        <begin position="802"/>
        <end position="812"/>
    </location>
</feature>
<evidence type="ECO:0000313" key="18">
    <source>
        <dbReference type="EMBL" id="KAG2237743.1"/>
    </source>
</evidence>
<feature type="region of interest" description="Disordered" evidence="14">
    <location>
        <begin position="792"/>
        <end position="812"/>
    </location>
</feature>
<dbReference type="PROSITE" id="PS50097">
    <property type="entry name" value="BTB"/>
    <property type="match status" value="1"/>
</dbReference>
<keyword evidence="5" id="KW-0375">Hydrogen ion transport</keyword>
<name>A0A8H7W2Q1_9FUNG</name>
<comment type="similarity">
    <text evidence="2">Belongs to the V-ATPase V0D/AC39 subunit family.</text>
</comment>
<evidence type="ECO:0000256" key="15">
    <source>
        <dbReference type="SAM" id="SignalP"/>
    </source>
</evidence>
<dbReference type="Pfam" id="PF00704">
    <property type="entry name" value="Glyco_hydro_18"/>
    <property type="match status" value="1"/>
</dbReference>
<feature type="compositionally biased region" description="Polar residues" evidence="14">
    <location>
        <begin position="1613"/>
        <end position="1630"/>
    </location>
</feature>
<dbReference type="PRINTS" id="PR00114">
    <property type="entry name" value="STPHPHTASE"/>
</dbReference>
<dbReference type="GO" id="GO:0004722">
    <property type="term" value="F:protein serine/threonine phosphatase activity"/>
    <property type="evidence" value="ECO:0007669"/>
    <property type="project" value="UniProtKB-EC"/>
</dbReference>
<dbReference type="InterPro" id="IPR001223">
    <property type="entry name" value="Glyco_hydro18_cat"/>
</dbReference>
<evidence type="ECO:0000256" key="2">
    <source>
        <dbReference type="ARBA" id="ARBA00006709"/>
    </source>
</evidence>
<dbReference type="FunFam" id="1.20.1690.10:FF:000001">
    <property type="entry name" value="V-type proton ATPase subunit"/>
    <property type="match status" value="1"/>
</dbReference>
<gene>
    <name evidence="18" type="ORF">INT48_009682</name>
</gene>
<feature type="signal peptide" evidence="15">
    <location>
        <begin position="1"/>
        <end position="23"/>
    </location>
</feature>
<dbReference type="InterPro" id="IPR035067">
    <property type="entry name" value="V-type_ATPase_csu/dsu"/>
</dbReference>
<evidence type="ECO:0000256" key="5">
    <source>
        <dbReference type="ARBA" id="ARBA00022781"/>
    </source>
</evidence>
<keyword evidence="9" id="KW-0464">Manganese</keyword>
<feature type="region of interest" description="Disordered" evidence="14">
    <location>
        <begin position="1180"/>
        <end position="1203"/>
    </location>
</feature>
<dbReference type="InterPro" id="IPR031675">
    <property type="entry name" value="STPPase_N"/>
</dbReference>
<dbReference type="Gene3D" id="3.20.20.80">
    <property type="entry name" value="Glycosidases"/>
    <property type="match status" value="1"/>
</dbReference>